<sequence length="118" mass="13220">MRAIQAHPGRSAGSTTEDDGWQTPTSDFFEEVLKHNFDRAHVADSGEYINRIPYQETTQVVDCLVRADQVGETTRILSASKTAESDSLHSAIIYPLEEIMAETKTRLFNIFLETVTLS</sequence>
<dbReference type="Proteomes" id="UP000316759">
    <property type="component" value="Unassembled WGS sequence"/>
</dbReference>
<feature type="region of interest" description="Disordered" evidence="1">
    <location>
        <begin position="1"/>
        <end position="24"/>
    </location>
</feature>
<protein>
    <submittedName>
        <fullName evidence="2">Uncharacterized protein</fullName>
    </submittedName>
</protein>
<comment type="caution">
    <text evidence="2">The sequence shown here is derived from an EMBL/GenBank/DDBJ whole genome shotgun (WGS) entry which is preliminary data.</text>
</comment>
<gene>
    <name evidence="2" type="ORF">FGIG_11375</name>
</gene>
<keyword evidence="3" id="KW-1185">Reference proteome</keyword>
<evidence type="ECO:0000313" key="3">
    <source>
        <dbReference type="Proteomes" id="UP000316759"/>
    </source>
</evidence>
<organism evidence="2 3">
    <name type="scientific">Fasciola gigantica</name>
    <name type="common">Giant liver fluke</name>
    <dbReference type="NCBI Taxonomy" id="46835"/>
    <lineage>
        <taxon>Eukaryota</taxon>
        <taxon>Metazoa</taxon>
        <taxon>Spiralia</taxon>
        <taxon>Lophotrochozoa</taxon>
        <taxon>Platyhelminthes</taxon>
        <taxon>Trematoda</taxon>
        <taxon>Digenea</taxon>
        <taxon>Plagiorchiida</taxon>
        <taxon>Echinostomata</taxon>
        <taxon>Echinostomatoidea</taxon>
        <taxon>Fasciolidae</taxon>
        <taxon>Fasciola</taxon>
    </lineage>
</organism>
<dbReference type="AlphaFoldDB" id="A0A504YT01"/>
<evidence type="ECO:0000313" key="2">
    <source>
        <dbReference type="EMBL" id="TPP61107.1"/>
    </source>
</evidence>
<proteinExistence type="predicted"/>
<dbReference type="EMBL" id="SUNJ01008600">
    <property type="protein sequence ID" value="TPP61107.1"/>
    <property type="molecule type" value="Genomic_DNA"/>
</dbReference>
<accession>A0A504YT01</accession>
<evidence type="ECO:0000256" key="1">
    <source>
        <dbReference type="SAM" id="MobiDB-lite"/>
    </source>
</evidence>
<reference evidence="2 3" key="1">
    <citation type="submission" date="2019-04" db="EMBL/GenBank/DDBJ databases">
        <title>Annotation for the trematode Fasciola gigantica.</title>
        <authorList>
            <person name="Choi Y.-J."/>
        </authorList>
    </citation>
    <scope>NUCLEOTIDE SEQUENCE [LARGE SCALE GENOMIC DNA]</scope>
    <source>
        <strain evidence="2">Uganda_cow_1</strain>
    </source>
</reference>
<name>A0A504YT01_FASGI</name>